<dbReference type="InterPro" id="IPR004276">
    <property type="entry name" value="GlycoTrans_28_N"/>
</dbReference>
<keyword evidence="2" id="KW-0808">Transferase</keyword>
<dbReference type="Proteomes" id="UP001220324">
    <property type="component" value="Unassembled WGS sequence"/>
</dbReference>
<gene>
    <name evidence="7" type="ORF">N7494_012101</name>
</gene>
<dbReference type="GO" id="GO:0016906">
    <property type="term" value="F:sterol 3-beta-glucosyltransferase activity"/>
    <property type="evidence" value="ECO:0007669"/>
    <property type="project" value="UniProtKB-ARBA"/>
</dbReference>
<comment type="caution">
    <text evidence="7">The sequence shown here is derived from an EMBL/GenBank/DDBJ whole genome shotgun (WGS) entry which is preliminary data.</text>
</comment>
<evidence type="ECO:0000256" key="4">
    <source>
        <dbReference type="SAM" id="MobiDB-lite"/>
    </source>
</evidence>
<dbReference type="CDD" id="cd03784">
    <property type="entry name" value="GT1_Gtf-like"/>
    <property type="match status" value="1"/>
</dbReference>
<dbReference type="FunFam" id="3.40.50.2000:FF:000100">
    <property type="entry name" value="Glycosyltransferase family 1 protein"/>
    <property type="match status" value="1"/>
</dbReference>
<dbReference type="FunFam" id="3.40.50.2000:FF:000009">
    <property type="entry name" value="Sterol 3-beta-glucosyltransferase UGT80A2"/>
    <property type="match status" value="1"/>
</dbReference>
<name>A0AAD6CLI0_9EURO</name>
<evidence type="ECO:0000256" key="1">
    <source>
        <dbReference type="ARBA" id="ARBA00004184"/>
    </source>
</evidence>
<dbReference type="InterPro" id="IPR050426">
    <property type="entry name" value="Glycosyltransferase_28"/>
</dbReference>
<dbReference type="GO" id="GO:0012505">
    <property type="term" value="C:endomembrane system"/>
    <property type="evidence" value="ECO:0007669"/>
    <property type="project" value="UniProtKB-SubCell"/>
</dbReference>
<evidence type="ECO:0000256" key="2">
    <source>
        <dbReference type="ARBA" id="ARBA00022679"/>
    </source>
</evidence>
<dbReference type="GO" id="GO:0006629">
    <property type="term" value="P:lipid metabolic process"/>
    <property type="evidence" value="ECO:0007669"/>
    <property type="project" value="UniProtKB-KW"/>
</dbReference>
<dbReference type="Pfam" id="PF06722">
    <property type="entry name" value="EryCIII-like_C"/>
    <property type="match status" value="1"/>
</dbReference>
<sequence length="822" mass="90235">MSDSSGGNHASEEAEATSYAPYENELITDSGRVQADGRVHVNLESTVARAIAESINYQQELRRESSDYSERVRQASSFDLKLNIVIQIVGSRGDVQPFVALGNALQRHGHRVRIATHGVFADFIHSSGLEFFPIGGNPADLMAYMVKNPGLLPQMETLREGEICKKKIMIGEMLEGCWRSCVENDPYTQEPFVADAIIANPPSFAHIHCAQALSIPVHLMFTMPWSSTKSFPHPLSSLTADPEYKGIDCWASYGVVEWLTWQGLADVVNKWRASIDLSPIPTTEGPSLHEGLKIPFTYCWSPALVPKPRDWPAYVDVCGFFFRDPPEYDPSPELQEFLLLGTPPIYIGFGSIVVDEPEKLIDTVLKAVKASGARAVISKGWSNMNGSEDENIFYIGDCPHEWLFQHVAAVVHHGGAGTTACGLINGKPTAIVPFFGDQPFWGEMVASAGAGPRPIPHKLLTVHNLAKAIKFCLTPEATVAAQELAGKMHTECGVDEAVKSFHRNLPFERMRCMIIPGQVAVWNYKKNKRSLNLSKMAVQTLIEYSRIDTDNLQCHEINPITIENRRWDPLTGVISAGISTGTRMLKTSTGMLYEPFKELRRARTSPASERNLSTPGSSDNLSSLPSRSTTNQSDNDHPTSPRSPFTTAGDMAGASLNSFGKFTTGYFKGVLVDIPTAAADGFRHVSQVYGDKPKDYGTVTDWKSGAKVGSKNFVGGMKEGITGLIKHPWKGYQEDGREGAWRGLAKGAIGLATKAPSAGIGLWAYPSQGVARSIEAKFRGKTRKAVVVARLMDGYAQTIEMQLSEEMKQEIVREFDRLMGFD</sequence>
<dbReference type="GO" id="GO:0005975">
    <property type="term" value="P:carbohydrate metabolic process"/>
    <property type="evidence" value="ECO:0007669"/>
    <property type="project" value="InterPro"/>
</dbReference>
<comment type="subcellular location">
    <subcellularLocation>
        <location evidence="1">Endomembrane system</location>
        <topology evidence="1">Peripheral membrane protein</topology>
    </subcellularLocation>
</comment>
<keyword evidence="3" id="KW-0443">Lipid metabolism</keyword>
<dbReference type="SUPFAM" id="SSF53756">
    <property type="entry name" value="UDP-Glycosyltransferase/glycogen phosphorylase"/>
    <property type="match status" value="1"/>
</dbReference>
<feature type="compositionally biased region" description="Low complexity" evidence="4">
    <location>
        <begin position="617"/>
        <end position="628"/>
    </location>
</feature>
<dbReference type="Gene3D" id="3.40.50.2000">
    <property type="entry name" value="Glycogen Phosphorylase B"/>
    <property type="match status" value="2"/>
</dbReference>
<organism evidence="7 8">
    <name type="scientific">Penicillium frequentans</name>
    <dbReference type="NCBI Taxonomy" id="3151616"/>
    <lineage>
        <taxon>Eukaryota</taxon>
        <taxon>Fungi</taxon>
        <taxon>Dikarya</taxon>
        <taxon>Ascomycota</taxon>
        <taxon>Pezizomycotina</taxon>
        <taxon>Eurotiomycetes</taxon>
        <taxon>Eurotiomycetidae</taxon>
        <taxon>Eurotiales</taxon>
        <taxon>Aspergillaceae</taxon>
        <taxon>Penicillium</taxon>
    </lineage>
</organism>
<dbReference type="PANTHER" id="PTHR48050:SF27">
    <property type="entry name" value="GLUCOSYLTRANSFERASE, PUTATIVE (AFU_ORTHOLOGUE AFUA_7G04880)-RELATED"/>
    <property type="match status" value="1"/>
</dbReference>
<proteinExistence type="predicted"/>
<feature type="region of interest" description="Disordered" evidence="4">
    <location>
        <begin position="603"/>
        <end position="649"/>
    </location>
</feature>
<feature type="domain" description="Glycosyltransferase family 28 N-terminal" evidence="5">
    <location>
        <begin position="84"/>
        <end position="231"/>
    </location>
</feature>
<dbReference type="Pfam" id="PF03033">
    <property type="entry name" value="Glyco_transf_28"/>
    <property type="match status" value="1"/>
</dbReference>
<feature type="compositionally biased region" description="Polar residues" evidence="4">
    <location>
        <begin position="605"/>
        <end position="616"/>
    </location>
</feature>
<evidence type="ECO:0000256" key="3">
    <source>
        <dbReference type="ARBA" id="ARBA00023098"/>
    </source>
</evidence>
<feature type="region of interest" description="Disordered" evidence="4">
    <location>
        <begin position="1"/>
        <end position="21"/>
    </location>
</feature>
<keyword evidence="8" id="KW-1185">Reference proteome</keyword>
<dbReference type="PANTHER" id="PTHR48050">
    <property type="entry name" value="STEROL 3-BETA-GLUCOSYLTRANSFERASE"/>
    <property type="match status" value="1"/>
</dbReference>
<feature type="domain" description="Erythromycin biosynthesis protein CIII-like C-terminal" evidence="6">
    <location>
        <begin position="390"/>
        <end position="499"/>
    </location>
</feature>
<evidence type="ECO:0000259" key="5">
    <source>
        <dbReference type="Pfam" id="PF03033"/>
    </source>
</evidence>
<evidence type="ECO:0008006" key="9">
    <source>
        <dbReference type="Google" id="ProtNLM"/>
    </source>
</evidence>
<dbReference type="InterPro" id="IPR002213">
    <property type="entry name" value="UDP_glucos_trans"/>
</dbReference>
<dbReference type="EMBL" id="JAQIZZ010000008">
    <property type="protein sequence ID" value="KAJ5525451.1"/>
    <property type="molecule type" value="Genomic_DNA"/>
</dbReference>
<evidence type="ECO:0000313" key="8">
    <source>
        <dbReference type="Proteomes" id="UP001220324"/>
    </source>
</evidence>
<dbReference type="InterPro" id="IPR010610">
    <property type="entry name" value="EryCIII-like_C"/>
</dbReference>
<accession>A0AAD6CLI0</accession>
<evidence type="ECO:0000259" key="6">
    <source>
        <dbReference type="Pfam" id="PF06722"/>
    </source>
</evidence>
<evidence type="ECO:0000313" key="7">
    <source>
        <dbReference type="EMBL" id="KAJ5525451.1"/>
    </source>
</evidence>
<protein>
    <recommendedName>
        <fullName evidence="9">Glycosyltransferase family 28 N-terminal domain-containing protein</fullName>
    </recommendedName>
</protein>
<dbReference type="AlphaFoldDB" id="A0AAD6CLI0"/>
<reference evidence="7 8" key="1">
    <citation type="journal article" date="2023" name="IMA Fungus">
        <title>Comparative genomic study of the Penicillium genus elucidates a diverse pangenome and 15 lateral gene transfer events.</title>
        <authorList>
            <person name="Petersen C."/>
            <person name="Sorensen T."/>
            <person name="Nielsen M.R."/>
            <person name="Sondergaard T.E."/>
            <person name="Sorensen J.L."/>
            <person name="Fitzpatrick D.A."/>
            <person name="Frisvad J.C."/>
            <person name="Nielsen K.L."/>
        </authorList>
    </citation>
    <scope>NUCLEOTIDE SEQUENCE [LARGE SCALE GENOMIC DNA]</scope>
    <source>
        <strain evidence="7 8">IBT 35679</strain>
    </source>
</reference>